<feature type="domain" description="Serine-threonine/tyrosine-protein kinase catalytic" evidence="1">
    <location>
        <begin position="4"/>
        <end position="47"/>
    </location>
</feature>
<proteinExistence type="predicted"/>
<dbReference type="Proteomes" id="UP000054560">
    <property type="component" value="Unassembled WGS sequence"/>
</dbReference>
<evidence type="ECO:0000313" key="2">
    <source>
        <dbReference type="EMBL" id="KNC70999.1"/>
    </source>
</evidence>
<accession>A0A0L0F2Z9</accession>
<organism evidence="2 3">
    <name type="scientific">Sphaeroforma arctica JP610</name>
    <dbReference type="NCBI Taxonomy" id="667725"/>
    <lineage>
        <taxon>Eukaryota</taxon>
        <taxon>Ichthyosporea</taxon>
        <taxon>Ichthyophonida</taxon>
        <taxon>Sphaeroforma</taxon>
    </lineage>
</organism>
<dbReference type="InterPro" id="IPR001245">
    <property type="entry name" value="Ser-Thr/Tyr_kinase_cat_dom"/>
</dbReference>
<gene>
    <name evidence="2" type="ORF">SARC_16469</name>
</gene>
<dbReference type="GeneID" id="25916973"/>
<dbReference type="Gene3D" id="1.10.510.10">
    <property type="entry name" value="Transferase(Phosphotransferase) domain 1"/>
    <property type="match status" value="1"/>
</dbReference>
<keyword evidence="3" id="KW-1185">Reference proteome</keyword>
<name>A0A0L0F2Z9_9EUKA</name>
<evidence type="ECO:0000313" key="3">
    <source>
        <dbReference type="Proteomes" id="UP000054560"/>
    </source>
</evidence>
<dbReference type="RefSeq" id="XP_014144901.1">
    <property type="nucleotide sequence ID" value="XM_014289426.1"/>
</dbReference>
<dbReference type="Pfam" id="PF07714">
    <property type="entry name" value="PK_Tyr_Ser-Thr"/>
    <property type="match status" value="1"/>
</dbReference>
<sequence>MSYNLAASIASGLRLDMPHTCGAEMKELVTSCWYKHAEDRPKFAVIALRVEDLFEQAQRLVPDSEPHTLESKEKQMEKLKQKIDAKGSIGLDGYERIHSTGYVAADHVVQGNSPGMSNVGA</sequence>
<dbReference type="SUPFAM" id="SSF56112">
    <property type="entry name" value="Protein kinase-like (PK-like)"/>
    <property type="match status" value="1"/>
</dbReference>
<evidence type="ECO:0000259" key="1">
    <source>
        <dbReference type="Pfam" id="PF07714"/>
    </source>
</evidence>
<dbReference type="GO" id="GO:0004672">
    <property type="term" value="F:protein kinase activity"/>
    <property type="evidence" value="ECO:0007669"/>
    <property type="project" value="InterPro"/>
</dbReference>
<protein>
    <recommendedName>
        <fullName evidence="1">Serine-threonine/tyrosine-protein kinase catalytic domain-containing protein</fullName>
    </recommendedName>
</protein>
<dbReference type="InterPro" id="IPR011009">
    <property type="entry name" value="Kinase-like_dom_sf"/>
</dbReference>
<reference evidence="2 3" key="1">
    <citation type="submission" date="2011-02" db="EMBL/GenBank/DDBJ databases">
        <title>The Genome Sequence of Sphaeroforma arctica JP610.</title>
        <authorList>
            <consortium name="The Broad Institute Genome Sequencing Platform"/>
            <person name="Russ C."/>
            <person name="Cuomo C."/>
            <person name="Young S.K."/>
            <person name="Zeng Q."/>
            <person name="Gargeya S."/>
            <person name="Alvarado L."/>
            <person name="Berlin A."/>
            <person name="Chapman S.B."/>
            <person name="Chen Z."/>
            <person name="Freedman E."/>
            <person name="Gellesch M."/>
            <person name="Goldberg J."/>
            <person name="Griggs A."/>
            <person name="Gujja S."/>
            <person name="Heilman E."/>
            <person name="Heiman D."/>
            <person name="Howarth C."/>
            <person name="Mehta T."/>
            <person name="Neiman D."/>
            <person name="Pearson M."/>
            <person name="Roberts A."/>
            <person name="Saif S."/>
            <person name="Shea T."/>
            <person name="Shenoy N."/>
            <person name="Sisk P."/>
            <person name="Stolte C."/>
            <person name="Sykes S."/>
            <person name="White J."/>
            <person name="Yandava C."/>
            <person name="Burger G."/>
            <person name="Gray M.W."/>
            <person name="Holland P.W.H."/>
            <person name="King N."/>
            <person name="Lang F.B.F."/>
            <person name="Roger A.J."/>
            <person name="Ruiz-Trillo I."/>
            <person name="Haas B."/>
            <person name="Nusbaum C."/>
            <person name="Birren B."/>
        </authorList>
    </citation>
    <scope>NUCLEOTIDE SEQUENCE [LARGE SCALE GENOMIC DNA]</scope>
    <source>
        <strain evidence="2 3">JP610</strain>
    </source>
</reference>
<dbReference type="OrthoDB" id="3256376at2759"/>
<dbReference type="EMBL" id="KQ249741">
    <property type="protein sequence ID" value="KNC70999.1"/>
    <property type="molecule type" value="Genomic_DNA"/>
</dbReference>
<dbReference type="AlphaFoldDB" id="A0A0L0F2Z9"/>